<protein>
    <submittedName>
        <fullName evidence="4">Ubiquinol-cytochrome C chaperone family protein</fullName>
    </submittedName>
</protein>
<dbReference type="InterPro" id="IPR021150">
    <property type="entry name" value="Ubiq_cyt_c_chap"/>
</dbReference>
<evidence type="ECO:0000259" key="3">
    <source>
        <dbReference type="Pfam" id="PF03981"/>
    </source>
</evidence>
<dbReference type="RefSeq" id="WP_379089091.1">
    <property type="nucleotide sequence ID" value="NZ_JBHTJO010000001.1"/>
</dbReference>
<accession>A0ABW3JAL5</accession>
<evidence type="ECO:0000256" key="1">
    <source>
        <dbReference type="ARBA" id="ARBA00006407"/>
    </source>
</evidence>
<dbReference type="Pfam" id="PF03981">
    <property type="entry name" value="Ubiq_cyt_C_chap"/>
    <property type="match status" value="1"/>
</dbReference>
<comment type="caution">
    <text evidence="4">The sequence shown here is derived from an EMBL/GenBank/DDBJ whole genome shotgun (WGS) entry which is preliminary data.</text>
</comment>
<feature type="domain" description="Ubiquinol-cytochrome c chaperone" evidence="3">
    <location>
        <begin position="55"/>
        <end position="197"/>
    </location>
</feature>
<dbReference type="Proteomes" id="UP001597102">
    <property type="component" value="Unassembled WGS sequence"/>
</dbReference>
<dbReference type="PANTHER" id="PTHR12184:SF1">
    <property type="entry name" value="UBIQUINOL-CYTOCHROME-C REDUCTASE COMPLEX ASSEMBLY FACTOR 1"/>
    <property type="match status" value="1"/>
</dbReference>
<comment type="similarity">
    <text evidence="1">Belongs to the CBP3 family.</text>
</comment>
<organism evidence="4 5">
    <name type="scientific">Methyloligella solikamskensis</name>
    <dbReference type="NCBI Taxonomy" id="1177756"/>
    <lineage>
        <taxon>Bacteria</taxon>
        <taxon>Pseudomonadati</taxon>
        <taxon>Pseudomonadota</taxon>
        <taxon>Alphaproteobacteria</taxon>
        <taxon>Hyphomicrobiales</taxon>
        <taxon>Hyphomicrobiaceae</taxon>
        <taxon>Methyloligella</taxon>
    </lineage>
</organism>
<gene>
    <name evidence="4" type="ORF">ACFQ2F_09500</name>
</gene>
<proteinExistence type="inferred from homology"/>
<reference evidence="5" key="1">
    <citation type="journal article" date="2019" name="Int. J. Syst. Evol. Microbiol.">
        <title>The Global Catalogue of Microorganisms (GCM) 10K type strain sequencing project: providing services to taxonomists for standard genome sequencing and annotation.</title>
        <authorList>
            <consortium name="The Broad Institute Genomics Platform"/>
            <consortium name="The Broad Institute Genome Sequencing Center for Infectious Disease"/>
            <person name="Wu L."/>
            <person name="Ma J."/>
        </authorList>
    </citation>
    <scope>NUCLEOTIDE SEQUENCE [LARGE SCALE GENOMIC DNA]</scope>
    <source>
        <strain evidence="5">CCUG 61697</strain>
    </source>
</reference>
<dbReference type="EMBL" id="JBHTJO010000001">
    <property type="protein sequence ID" value="MFD0987328.1"/>
    <property type="molecule type" value="Genomic_DNA"/>
</dbReference>
<dbReference type="PANTHER" id="PTHR12184">
    <property type="entry name" value="UBIQUINOL-CYTOCHROME C REDUCTASE COMPLEX ASSEMBLY FACTOR 1 FAMILY MEMBER"/>
    <property type="match status" value="1"/>
</dbReference>
<sequence>MVDQFYRLVRPSAHIDAEFMNPFNWLRRHSPNRVNAEKLYDAIVAQARLPVFYSEFGVPDTLEGRLSMLTVHIFAVLRRLQAESGEGQAKAQEMAQELVDLFSADMDTVLREMGVSDLKVPKRVRDICAKTHGVINALEEAYGAEKDSFRKALAELLPMPEEQAEAASGALSDYLHKVTVGLAEQHFTDLRDGNVQFPEVSDVEKS</sequence>
<evidence type="ECO:0000313" key="4">
    <source>
        <dbReference type="EMBL" id="MFD0987328.1"/>
    </source>
</evidence>
<evidence type="ECO:0000256" key="2">
    <source>
        <dbReference type="ARBA" id="ARBA00006436"/>
    </source>
</evidence>
<comment type="similarity">
    <text evidence="2">Belongs to the UPF0174 family.</text>
</comment>
<dbReference type="InterPro" id="IPR007129">
    <property type="entry name" value="Ubiqinol_cyt_c_chaperone_CPB3"/>
</dbReference>
<keyword evidence="5" id="KW-1185">Reference proteome</keyword>
<evidence type="ECO:0000313" key="5">
    <source>
        <dbReference type="Proteomes" id="UP001597102"/>
    </source>
</evidence>
<name>A0ABW3JAL5_9HYPH</name>